<evidence type="ECO:0000256" key="4">
    <source>
        <dbReference type="ARBA" id="ARBA00022840"/>
    </source>
</evidence>
<dbReference type="PANTHER" id="PTHR43117">
    <property type="entry name" value="OSMOPROTECTANT IMPORT ATP-BINDING PROTEIN OSMV"/>
    <property type="match status" value="1"/>
</dbReference>
<reference evidence="7" key="1">
    <citation type="submission" date="2014-01" db="EMBL/GenBank/DDBJ databases">
        <authorList>
            <person name="Brown-Elliot B."/>
            <person name="Wallace R."/>
            <person name="Lenaerts A."/>
            <person name="Ordway D."/>
            <person name="DeGroote M.A."/>
            <person name="Parker T."/>
            <person name="Sizemore C."/>
            <person name="Tallon L.J."/>
            <person name="Sadzewicz L.K."/>
            <person name="Sengamalay N."/>
            <person name="Fraser C.M."/>
            <person name="Hine E."/>
            <person name="Shefchek K.A."/>
            <person name="Das S.P."/>
            <person name="Tettelin H."/>
        </authorList>
    </citation>
    <scope>NUCLEOTIDE SEQUENCE [LARGE SCALE GENOMIC DNA]</scope>
    <source>
        <strain evidence="7">4042</strain>
    </source>
</reference>
<dbReference type="Gene3D" id="3.40.50.300">
    <property type="entry name" value="P-loop containing nucleotide triphosphate hydrolases"/>
    <property type="match status" value="1"/>
</dbReference>
<dbReference type="SUPFAM" id="SSF52540">
    <property type="entry name" value="P-loop containing nucleoside triphosphate hydrolases"/>
    <property type="match status" value="1"/>
</dbReference>
<protein>
    <recommendedName>
        <fullName evidence="5">ABC-type quaternary amine transporter</fullName>
        <ecNumber evidence="5">7.6.2.9</ecNumber>
    </recommendedName>
</protein>
<name>X7ZKK1_MYCXE</name>
<dbReference type="InterPro" id="IPR003439">
    <property type="entry name" value="ABC_transporter-like_ATP-bd"/>
</dbReference>
<proteinExistence type="inferred from homology"/>
<evidence type="ECO:0000313" key="7">
    <source>
        <dbReference type="EMBL" id="EUA19223.1"/>
    </source>
</evidence>
<evidence type="ECO:0000259" key="6">
    <source>
        <dbReference type="PROSITE" id="PS50893"/>
    </source>
</evidence>
<feature type="domain" description="ABC transporter" evidence="6">
    <location>
        <begin position="2"/>
        <end position="237"/>
    </location>
</feature>
<dbReference type="InterPro" id="IPR003593">
    <property type="entry name" value="AAA+_ATPase"/>
</dbReference>
<comment type="caution">
    <text evidence="7">The sequence shown here is derived from an EMBL/GenBank/DDBJ whole genome shotgun (WGS) entry which is preliminary data.</text>
</comment>
<dbReference type="PATRIC" id="fig|1299334.3.peg.7987"/>
<comment type="similarity">
    <text evidence="1">Belongs to the ABC transporter superfamily.</text>
</comment>
<dbReference type="FunFam" id="3.40.50.300:FF:000425">
    <property type="entry name" value="Probable ABC transporter, ATP-binding subunit"/>
    <property type="match status" value="1"/>
</dbReference>
<dbReference type="InterPro" id="IPR017871">
    <property type="entry name" value="ABC_transporter-like_CS"/>
</dbReference>
<dbReference type="SMART" id="SM00382">
    <property type="entry name" value="AAA"/>
    <property type="match status" value="1"/>
</dbReference>
<dbReference type="InterPro" id="IPR027417">
    <property type="entry name" value="P-loop_NTPase"/>
</dbReference>
<dbReference type="EC" id="7.6.2.9" evidence="5"/>
<evidence type="ECO:0000256" key="1">
    <source>
        <dbReference type="ARBA" id="ARBA00005417"/>
    </source>
</evidence>
<dbReference type="Pfam" id="PF00005">
    <property type="entry name" value="ABC_tran"/>
    <property type="match status" value="1"/>
</dbReference>
<dbReference type="GO" id="GO:0015418">
    <property type="term" value="F:ABC-type quaternary ammonium compound transporting activity"/>
    <property type="evidence" value="ECO:0007669"/>
    <property type="project" value="UniProtKB-EC"/>
</dbReference>
<dbReference type="AlphaFoldDB" id="X7ZKK1"/>
<keyword evidence="2" id="KW-0813">Transport</keyword>
<dbReference type="PROSITE" id="PS50893">
    <property type="entry name" value="ABC_TRANSPORTER_2"/>
    <property type="match status" value="1"/>
</dbReference>
<evidence type="ECO:0000256" key="5">
    <source>
        <dbReference type="ARBA" id="ARBA00066388"/>
    </source>
</evidence>
<dbReference type="GO" id="GO:0016887">
    <property type="term" value="F:ATP hydrolysis activity"/>
    <property type="evidence" value="ECO:0007669"/>
    <property type="project" value="InterPro"/>
</dbReference>
<dbReference type="PANTHER" id="PTHR43117:SF4">
    <property type="entry name" value="OSMOPROTECTANT IMPORT ATP-BINDING PROTEIN OSMV"/>
    <property type="match status" value="1"/>
</dbReference>
<evidence type="ECO:0000256" key="2">
    <source>
        <dbReference type="ARBA" id="ARBA00022448"/>
    </source>
</evidence>
<keyword evidence="4" id="KW-0067">ATP-binding</keyword>
<evidence type="ECO:0000256" key="3">
    <source>
        <dbReference type="ARBA" id="ARBA00022741"/>
    </source>
</evidence>
<accession>X7ZKK1</accession>
<dbReference type="EMBL" id="JAOB01000073">
    <property type="protein sequence ID" value="EUA19223.1"/>
    <property type="molecule type" value="Genomic_DNA"/>
</dbReference>
<gene>
    <name evidence="7" type="ORF">I553_10381</name>
</gene>
<dbReference type="GO" id="GO:0005524">
    <property type="term" value="F:ATP binding"/>
    <property type="evidence" value="ECO:0007669"/>
    <property type="project" value="UniProtKB-KW"/>
</dbReference>
<sequence length="484" mass="51843">MISFEKATKVYGDGTVVVDNLTLEVPRGALTVFVGPSGCGKTTSMRMINRMIEPTSGTVMVDGADVSTVNPVKLRLGIGYVIQNAGLMPHQRVIDNVATVPILKGQSRRAARQAAYRVLEQVGLDTKLATRYPAQLSGGEQQRVGVARALAADPPILLMDEPFSAVDPVVRRELQREILCLQAELHKTIVFVTHDIDEAVRLADLVAVFGPGGSLQQYDEPAHVLSRPANDFVSQFVGLGRGYRWLQFVDATGLPLHDIPRITESDAVEARLRDGWALVVDSRGAPVGWIDADGVQRHQGGASLSDSITPVGSLFRPHGNLSQALDAALSSPAAIGVAVDDAGKVIGECWPPTCYRWWNPGGGVDRALSDDPPQHRLDADRDPLAAVADPGADRVGDRAAAGCVGAADHRAATADHSHHQRRVHHPVAGPVRSVAADHSDPHPRRGQCRCRAYPLHHRAFGTCGARSARCGAGTCPRRCHRGRA</sequence>
<keyword evidence="3" id="KW-0547">Nucleotide-binding</keyword>
<dbReference type="PROSITE" id="PS00211">
    <property type="entry name" value="ABC_TRANSPORTER_1"/>
    <property type="match status" value="1"/>
</dbReference>
<organism evidence="7">
    <name type="scientific">Mycobacterium xenopi 4042</name>
    <dbReference type="NCBI Taxonomy" id="1299334"/>
    <lineage>
        <taxon>Bacteria</taxon>
        <taxon>Bacillati</taxon>
        <taxon>Actinomycetota</taxon>
        <taxon>Actinomycetes</taxon>
        <taxon>Mycobacteriales</taxon>
        <taxon>Mycobacteriaceae</taxon>
        <taxon>Mycobacterium</taxon>
    </lineage>
</organism>